<dbReference type="OrthoDB" id="267284at2759"/>
<dbReference type="InterPro" id="IPR008496">
    <property type="entry name" value="TMEM222/RTE1"/>
</dbReference>
<dbReference type="PANTHER" id="PTHR20921">
    <property type="entry name" value="TRANSMEMBRANE PROTEIN 222"/>
    <property type="match status" value="1"/>
</dbReference>
<dbReference type="GO" id="GO:0005794">
    <property type="term" value="C:Golgi apparatus"/>
    <property type="evidence" value="ECO:0007669"/>
    <property type="project" value="TreeGrafter"/>
</dbReference>
<dbReference type="Proteomes" id="UP000886520">
    <property type="component" value="Chromosome 23"/>
</dbReference>
<keyword evidence="1" id="KW-1133">Transmembrane helix</keyword>
<keyword evidence="1" id="KW-0472">Membrane</keyword>
<evidence type="ECO:0000313" key="3">
    <source>
        <dbReference type="Proteomes" id="UP000886520"/>
    </source>
</evidence>
<dbReference type="EMBL" id="JABFUD020000023">
    <property type="protein sequence ID" value="KAI5061117.1"/>
    <property type="molecule type" value="Genomic_DNA"/>
</dbReference>
<dbReference type="AlphaFoldDB" id="A0A9D4Z5A9"/>
<dbReference type="PANTHER" id="PTHR20921:SF0">
    <property type="entry name" value="TRANSMEMBRANE PROTEIN 222"/>
    <property type="match status" value="1"/>
</dbReference>
<accession>A0A9D4Z5A9</accession>
<dbReference type="GO" id="GO:0009723">
    <property type="term" value="P:response to ethylene"/>
    <property type="evidence" value="ECO:0007669"/>
    <property type="project" value="TreeGrafter"/>
</dbReference>
<sequence>MNESVCEENLSGSRESNMLSMETNLPIDPSMAQFPHCIVWTPLPVISWLAPYVGHMGICREDGVILDFAGPYFVNVDNFAFGATVRYAQLSKLQCSFSSQIVDQVCSSSPNHTQVHRALSWDDALRSTMQQFQHTSYSLFTCNCHSFVASCLNKLAYRGLADWNVIKAVFLILFEGQWVNKGAIVRSFAPFVIVMSLGIFLSGWPFLIGWAIFNLVLIGWFVVGTYMIKGLIRC</sequence>
<keyword evidence="1" id="KW-0812">Transmembrane</keyword>
<feature type="transmembrane region" description="Helical" evidence="1">
    <location>
        <begin position="207"/>
        <end position="228"/>
    </location>
</feature>
<gene>
    <name evidence="2" type="ORF">GOP47_0023622</name>
</gene>
<keyword evidence="3" id="KW-1185">Reference proteome</keyword>
<dbReference type="GO" id="GO:0010104">
    <property type="term" value="P:regulation of ethylene-activated signaling pathway"/>
    <property type="evidence" value="ECO:0007669"/>
    <property type="project" value="TreeGrafter"/>
</dbReference>
<evidence type="ECO:0000313" key="2">
    <source>
        <dbReference type="EMBL" id="KAI5061117.1"/>
    </source>
</evidence>
<protein>
    <submittedName>
        <fullName evidence="2">Uncharacterized protein</fullName>
    </submittedName>
</protein>
<reference evidence="2" key="1">
    <citation type="submission" date="2021-01" db="EMBL/GenBank/DDBJ databases">
        <title>Adiantum capillus-veneris genome.</title>
        <authorList>
            <person name="Fang Y."/>
            <person name="Liao Q."/>
        </authorList>
    </citation>
    <scope>NUCLEOTIDE SEQUENCE</scope>
    <source>
        <strain evidence="2">H3</strain>
        <tissue evidence="2">Leaf</tissue>
    </source>
</reference>
<dbReference type="Pfam" id="PF05608">
    <property type="entry name" value="RTE1"/>
    <property type="match status" value="1"/>
</dbReference>
<name>A0A9D4Z5A9_ADICA</name>
<feature type="transmembrane region" description="Helical" evidence="1">
    <location>
        <begin position="183"/>
        <end position="201"/>
    </location>
</feature>
<proteinExistence type="predicted"/>
<evidence type="ECO:0000256" key="1">
    <source>
        <dbReference type="SAM" id="Phobius"/>
    </source>
</evidence>
<dbReference type="GO" id="GO:0005783">
    <property type="term" value="C:endoplasmic reticulum"/>
    <property type="evidence" value="ECO:0007669"/>
    <property type="project" value="TreeGrafter"/>
</dbReference>
<organism evidence="2 3">
    <name type="scientific">Adiantum capillus-veneris</name>
    <name type="common">Maidenhair fern</name>
    <dbReference type="NCBI Taxonomy" id="13818"/>
    <lineage>
        <taxon>Eukaryota</taxon>
        <taxon>Viridiplantae</taxon>
        <taxon>Streptophyta</taxon>
        <taxon>Embryophyta</taxon>
        <taxon>Tracheophyta</taxon>
        <taxon>Polypodiopsida</taxon>
        <taxon>Polypodiidae</taxon>
        <taxon>Polypodiales</taxon>
        <taxon>Pteridineae</taxon>
        <taxon>Pteridaceae</taxon>
        <taxon>Vittarioideae</taxon>
        <taxon>Adiantum</taxon>
    </lineage>
</organism>
<comment type="caution">
    <text evidence="2">The sequence shown here is derived from an EMBL/GenBank/DDBJ whole genome shotgun (WGS) entry which is preliminary data.</text>
</comment>